<protein>
    <submittedName>
        <fullName evidence="1">Uncharacterized protein</fullName>
    </submittedName>
</protein>
<accession>A0ACC1JY25</accession>
<proteinExistence type="predicted"/>
<dbReference type="EMBL" id="JANBUJ010000918">
    <property type="protein sequence ID" value="KAJ2769530.1"/>
    <property type="molecule type" value="Genomic_DNA"/>
</dbReference>
<dbReference type="Proteomes" id="UP001140234">
    <property type="component" value="Unassembled WGS sequence"/>
</dbReference>
<sequence length="98" mass="11064">MKGAIAALIAFGMVASAARVDMCNRVYWRQKMVGTILVDEHHMSAARRSERKLSNFESIPDPKRILGPHDEVVEKIVDPWRTTVMVDAHNVVIDVDCF</sequence>
<keyword evidence="2" id="KW-1185">Reference proteome</keyword>
<gene>
    <name evidence="1" type="ORF">IWQ57_003066</name>
</gene>
<name>A0ACC1JY25_9FUNG</name>
<evidence type="ECO:0000313" key="2">
    <source>
        <dbReference type="Proteomes" id="UP001140234"/>
    </source>
</evidence>
<evidence type="ECO:0000313" key="1">
    <source>
        <dbReference type="EMBL" id="KAJ2769530.1"/>
    </source>
</evidence>
<comment type="caution">
    <text evidence="1">The sequence shown here is derived from an EMBL/GenBank/DDBJ whole genome shotgun (WGS) entry which is preliminary data.</text>
</comment>
<organism evidence="1 2">
    <name type="scientific">Coemansia nantahalensis</name>
    <dbReference type="NCBI Taxonomy" id="2789366"/>
    <lineage>
        <taxon>Eukaryota</taxon>
        <taxon>Fungi</taxon>
        <taxon>Fungi incertae sedis</taxon>
        <taxon>Zoopagomycota</taxon>
        <taxon>Kickxellomycotina</taxon>
        <taxon>Kickxellomycetes</taxon>
        <taxon>Kickxellales</taxon>
        <taxon>Kickxellaceae</taxon>
        <taxon>Coemansia</taxon>
    </lineage>
</organism>
<reference evidence="1" key="1">
    <citation type="submission" date="2022-07" db="EMBL/GenBank/DDBJ databases">
        <title>Phylogenomic reconstructions and comparative analyses of Kickxellomycotina fungi.</title>
        <authorList>
            <person name="Reynolds N.K."/>
            <person name="Stajich J.E."/>
            <person name="Barry K."/>
            <person name="Grigoriev I.V."/>
            <person name="Crous P."/>
            <person name="Smith M.E."/>
        </authorList>
    </citation>
    <scope>NUCLEOTIDE SEQUENCE</scope>
    <source>
        <strain evidence="1">CBS 109366</strain>
    </source>
</reference>